<name>A0AAP6WQH4_CLOPF</name>
<feature type="non-terminal residue" evidence="1">
    <location>
        <position position="49"/>
    </location>
</feature>
<evidence type="ECO:0000313" key="1">
    <source>
        <dbReference type="EMBL" id="NGU31934.1"/>
    </source>
</evidence>
<dbReference type="AlphaFoldDB" id="A0AAP6WQH4"/>
<accession>A0AAP6WQH4</accession>
<dbReference type="Proteomes" id="UP000481454">
    <property type="component" value="Unassembled WGS sequence"/>
</dbReference>
<evidence type="ECO:0000313" key="2">
    <source>
        <dbReference type="Proteomes" id="UP000481454"/>
    </source>
</evidence>
<dbReference type="EMBL" id="JAALLZ010000070">
    <property type="protein sequence ID" value="NGU31934.1"/>
    <property type="molecule type" value="Genomic_DNA"/>
</dbReference>
<sequence length="49" mass="5746">MSSDWEKKVNQEIDNGANAIINEIANVLRIFFFRVGLGFKKSWKNKKLF</sequence>
<protein>
    <submittedName>
        <fullName evidence="1">Uncharacterized protein</fullName>
    </submittedName>
</protein>
<comment type="caution">
    <text evidence="1">The sequence shown here is derived from an EMBL/GenBank/DDBJ whole genome shotgun (WGS) entry which is preliminary data.</text>
</comment>
<reference evidence="1 2" key="1">
    <citation type="submission" date="2020-02" db="EMBL/GenBank/DDBJ databases">
        <title>Genomic Insights into the Phylogeny and Genetic Plasticity of the Human and Animal Enteric Pathogen Clostridium perfringens.</title>
        <authorList>
            <person name="Feng Y."/>
            <person name="Hu Y."/>
        </authorList>
    </citation>
    <scope>NUCLEOTIDE SEQUENCE [LARGE SCALE GENOMIC DNA]</scope>
    <source>
        <strain evidence="1 2">CP-40</strain>
    </source>
</reference>
<proteinExistence type="predicted"/>
<gene>
    <name evidence="1" type="ORF">G6Z34_17940</name>
</gene>
<organism evidence="1 2">
    <name type="scientific">Clostridium perfringens</name>
    <dbReference type="NCBI Taxonomy" id="1502"/>
    <lineage>
        <taxon>Bacteria</taxon>
        <taxon>Bacillati</taxon>
        <taxon>Bacillota</taxon>
        <taxon>Clostridia</taxon>
        <taxon>Eubacteriales</taxon>
        <taxon>Clostridiaceae</taxon>
        <taxon>Clostridium</taxon>
    </lineage>
</organism>